<dbReference type="GO" id="GO:0003700">
    <property type="term" value="F:DNA-binding transcription factor activity"/>
    <property type="evidence" value="ECO:0007669"/>
    <property type="project" value="InterPro"/>
</dbReference>
<dbReference type="Gene3D" id="1.10.10.60">
    <property type="entry name" value="Homeodomain-like"/>
    <property type="match status" value="2"/>
</dbReference>
<dbReference type="SUPFAM" id="SSF53822">
    <property type="entry name" value="Periplasmic binding protein-like I"/>
    <property type="match status" value="1"/>
</dbReference>
<protein>
    <recommendedName>
        <fullName evidence="3">histidine kinase</fullName>
        <ecNumber evidence="3">2.7.13.3</ecNumber>
    </recommendedName>
</protein>
<dbReference type="SUPFAM" id="SSF47384">
    <property type="entry name" value="Homodimeric domain of signal transducing histidine kinase"/>
    <property type="match status" value="1"/>
</dbReference>
<keyword evidence="4" id="KW-0418">Kinase</keyword>
<dbReference type="GO" id="GO:0005886">
    <property type="term" value="C:plasma membrane"/>
    <property type="evidence" value="ECO:0007669"/>
    <property type="project" value="UniProtKB-SubCell"/>
</dbReference>
<feature type="compositionally biased region" description="Low complexity" evidence="8">
    <location>
        <begin position="371"/>
        <end position="380"/>
    </location>
</feature>
<feature type="region of interest" description="Disordered" evidence="8">
    <location>
        <begin position="371"/>
        <end position="421"/>
    </location>
</feature>
<dbReference type="CDD" id="cd00082">
    <property type="entry name" value="HisKA"/>
    <property type="match status" value="1"/>
</dbReference>
<dbReference type="RefSeq" id="WP_149511407.1">
    <property type="nucleotide sequence ID" value="NZ_VDFC01000038.1"/>
</dbReference>
<comment type="caution">
    <text evidence="11">The sequence shown here is derived from an EMBL/GenBank/DDBJ whole genome shotgun (WGS) entry which is preliminary data.</text>
</comment>
<evidence type="ECO:0000256" key="2">
    <source>
        <dbReference type="ARBA" id="ARBA00004236"/>
    </source>
</evidence>
<evidence type="ECO:0000313" key="11">
    <source>
        <dbReference type="EMBL" id="KAA0938740.1"/>
    </source>
</evidence>
<evidence type="ECO:0000259" key="10">
    <source>
        <dbReference type="PROSITE" id="PS50109"/>
    </source>
</evidence>
<dbReference type="InterPro" id="IPR003661">
    <property type="entry name" value="HisK_dim/P_dom"/>
</dbReference>
<feature type="compositionally biased region" description="Low complexity" evidence="8">
    <location>
        <begin position="1"/>
        <end position="21"/>
    </location>
</feature>
<accession>A0A5B0B9L4</accession>
<dbReference type="Pfam" id="PF12833">
    <property type="entry name" value="HTH_18"/>
    <property type="match status" value="1"/>
</dbReference>
<dbReference type="PROSITE" id="PS01124">
    <property type="entry name" value="HTH_ARAC_FAMILY_2"/>
    <property type="match status" value="1"/>
</dbReference>
<dbReference type="InterPro" id="IPR018062">
    <property type="entry name" value="HTH_AraC-typ_CS"/>
</dbReference>
<evidence type="ECO:0000313" key="12">
    <source>
        <dbReference type="Proteomes" id="UP000324965"/>
    </source>
</evidence>
<evidence type="ECO:0000256" key="5">
    <source>
        <dbReference type="ARBA" id="ARBA00023015"/>
    </source>
</evidence>
<evidence type="ECO:0000256" key="4">
    <source>
        <dbReference type="ARBA" id="ARBA00022777"/>
    </source>
</evidence>
<evidence type="ECO:0000256" key="8">
    <source>
        <dbReference type="SAM" id="MobiDB-lite"/>
    </source>
</evidence>
<dbReference type="InterPro" id="IPR011006">
    <property type="entry name" value="CheY-like_superfamily"/>
</dbReference>
<dbReference type="InterPro" id="IPR005467">
    <property type="entry name" value="His_kinase_dom"/>
</dbReference>
<dbReference type="PANTHER" id="PTHR30146">
    <property type="entry name" value="LACI-RELATED TRANSCRIPTIONAL REPRESSOR"/>
    <property type="match status" value="1"/>
</dbReference>
<keyword evidence="12" id="KW-1185">Reference proteome</keyword>
<dbReference type="Gene3D" id="3.30.565.10">
    <property type="entry name" value="Histidine kinase-like ATPase, C-terminal domain"/>
    <property type="match status" value="1"/>
</dbReference>
<evidence type="ECO:0000256" key="6">
    <source>
        <dbReference type="ARBA" id="ARBA00023125"/>
    </source>
</evidence>
<dbReference type="InterPro" id="IPR046335">
    <property type="entry name" value="LacI/GalR-like_sensor"/>
</dbReference>
<dbReference type="SUPFAM" id="SSF46689">
    <property type="entry name" value="Homeodomain-like"/>
    <property type="match status" value="2"/>
</dbReference>
<organism evidence="11 12">
    <name type="scientific">Streptomyces apricus</name>
    <dbReference type="NCBI Taxonomy" id="1828112"/>
    <lineage>
        <taxon>Bacteria</taxon>
        <taxon>Bacillati</taxon>
        <taxon>Actinomycetota</taxon>
        <taxon>Actinomycetes</taxon>
        <taxon>Kitasatosporales</taxon>
        <taxon>Streptomycetaceae</taxon>
        <taxon>Streptomyces</taxon>
    </lineage>
</organism>
<keyword evidence="4" id="KW-0808">Transferase</keyword>
<dbReference type="SUPFAM" id="SSF52172">
    <property type="entry name" value="CheY-like"/>
    <property type="match status" value="1"/>
</dbReference>
<keyword evidence="6" id="KW-0238">DNA-binding</keyword>
<comment type="subcellular location">
    <subcellularLocation>
        <location evidence="2">Cell membrane</location>
    </subcellularLocation>
</comment>
<dbReference type="CDD" id="cd06267">
    <property type="entry name" value="PBP1_LacI_sugar_binding-like"/>
    <property type="match status" value="1"/>
</dbReference>
<dbReference type="PROSITE" id="PS00041">
    <property type="entry name" value="HTH_ARAC_FAMILY_1"/>
    <property type="match status" value="1"/>
</dbReference>
<evidence type="ECO:0000259" key="9">
    <source>
        <dbReference type="PROSITE" id="PS01124"/>
    </source>
</evidence>
<evidence type="ECO:0000256" key="3">
    <source>
        <dbReference type="ARBA" id="ARBA00012438"/>
    </source>
</evidence>
<sequence length="1222" mass="130788">MDSGPRTAAGTTAEGTTAPGTDPHGPERPGVRHRTDRPLTLGLLTANIHLGVGATLWSGARAAAERNDVNLICFPGGNLRHGDVTRSELYELVGPARLDGVVCWSSTLGLPSAGPRTRRLLRRLAHLPLISLNQPLGDETDVLSIDSHAGMRKLVGHLVVRHGRRKPACLHGPLDNPVSEDRYRACVDALRHHGIRDEHVGAAVDFAAAAGASAMRVLLEARGLVPGVDFDVVLACSDVLAAGALRHLTEQGIRVPEDVAVVGFNDSPEARLGDPPLTSVALPFEELGALAVDTLVARLRGTRPPDRTTIPATLVPRRSCGCPYPTSYRPRSVPAPPAAARRPEGWDAVDAVLASGGSRLATAFRAELAGTAAPAEPTAADGRSRTPADCGPHTSADGGPHTPAQGGPRTPADDGAERPGGFLPLVERLLRSSAGTQAEVDRWHQALEAARRDVVDTLPEPLRRTGELLFGQARLVVAERSRALLEYERWSQTQRARRLREFGTALTTVVDLEGLSDVLERHLGRSGVPHCRIVLYDRNADASSPAALGTARPLLARAEAGQEPGPAGPLGSPAFPPALLLPDALLPRDRRFTLVLEPLHIGEEHLGVAVFEAASGEAAYHDGALYRELGDQLGAALKGIGLFDEVRRARDAAEQASRFQTRLLTHVTDELRTPVEAMLHHRGDPGAALAEVRRDAVRVLHLMENLLDLARSEAGDLLLTRRLIDPLPVLAQACAATAAALPAGSGTAPAPGWTADLPARLPSVWVDGTRLRQVLHNVLVSAAARTGDAPPLVTAALGPAGVRVTVCVPGARASSARPGQLLDVGVTTARRLAMMHGGALTVSDGADRVRYVLELPLPSPDGQAHLAGAGDAPLLVVTPGELGADVREHAARHGLEVVRADAARDPMESLAHRTPGAVVWDARPDRPQEWRAVQRLYDHPALRHTPFVLFGAEGTDLPQALRALRPAGFAEPVVVAGGSQDSRESLRRLAETALPDHPVRVSTDATTLLALVADETPRLVVLERALPDLQALDVVDRLHDGTGRALCPVVVVDHDGMTAADARRGRQHPALLMLDMDVFAPHEAAALVRELAGQDSRLPPRTRDVLDEALVYLYEHWRRPISRWQVAQAAGVSPDHLGKLFQQRYGLTVWDYLTRLRISRAADRLRSSDDSVQSVARAVGFRDRAYFSRVFRRVTGTAPHHYRERPEQANAPRDTPTGPAHH</sequence>
<dbReference type="InterPro" id="IPR036097">
    <property type="entry name" value="HisK_dim/P_sf"/>
</dbReference>
<dbReference type="InterPro" id="IPR028082">
    <property type="entry name" value="Peripla_BP_I"/>
</dbReference>
<dbReference type="AlphaFoldDB" id="A0A5B0B9L4"/>
<dbReference type="GO" id="GO:0000155">
    <property type="term" value="F:phosphorelay sensor kinase activity"/>
    <property type="evidence" value="ECO:0007669"/>
    <property type="project" value="InterPro"/>
</dbReference>
<dbReference type="Proteomes" id="UP000324965">
    <property type="component" value="Unassembled WGS sequence"/>
</dbReference>
<dbReference type="EMBL" id="VDFC01000038">
    <property type="protein sequence ID" value="KAA0938740.1"/>
    <property type="molecule type" value="Genomic_DNA"/>
</dbReference>
<keyword evidence="7" id="KW-0804">Transcription</keyword>
<feature type="domain" description="Histidine kinase" evidence="10">
    <location>
        <begin position="666"/>
        <end position="859"/>
    </location>
</feature>
<reference evidence="11 12" key="1">
    <citation type="submission" date="2019-05" db="EMBL/GenBank/DDBJ databases">
        <authorList>
            <person name="Hariharan J."/>
            <person name="Choudoir M.J."/>
            <person name="Diebold P."/>
            <person name="Panke-Buisse K."/>
            <person name="Buckley D.H."/>
        </authorList>
    </citation>
    <scope>NUCLEOTIDE SEQUENCE [LARGE SCALE GENOMIC DNA]</scope>
    <source>
        <strain evidence="11 12">SUN51</strain>
    </source>
</reference>
<feature type="domain" description="HTH araC/xylS-type" evidence="9">
    <location>
        <begin position="1107"/>
        <end position="1205"/>
    </location>
</feature>
<name>A0A5B0B9L4_9ACTN</name>
<dbReference type="PANTHER" id="PTHR30146:SF24">
    <property type="entry name" value="XYLOSE OPERON REGULATORY PROTEIN"/>
    <property type="match status" value="1"/>
</dbReference>
<dbReference type="EC" id="2.7.13.3" evidence="3"/>
<dbReference type="InterPro" id="IPR009057">
    <property type="entry name" value="Homeodomain-like_sf"/>
</dbReference>
<evidence type="ECO:0000256" key="1">
    <source>
        <dbReference type="ARBA" id="ARBA00000085"/>
    </source>
</evidence>
<proteinExistence type="predicted"/>
<feature type="region of interest" description="Disordered" evidence="8">
    <location>
        <begin position="1198"/>
        <end position="1222"/>
    </location>
</feature>
<dbReference type="GO" id="GO:0000976">
    <property type="term" value="F:transcription cis-regulatory region binding"/>
    <property type="evidence" value="ECO:0007669"/>
    <property type="project" value="TreeGrafter"/>
</dbReference>
<dbReference type="Gene3D" id="3.40.50.2300">
    <property type="match status" value="2"/>
</dbReference>
<dbReference type="SMART" id="SM00342">
    <property type="entry name" value="HTH_ARAC"/>
    <property type="match status" value="1"/>
</dbReference>
<gene>
    <name evidence="11" type="ORF">FGF04_12615</name>
</gene>
<feature type="region of interest" description="Disordered" evidence="8">
    <location>
        <begin position="1"/>
        <end position="34"/>
    </location>
</feature>
<dbReference type="InterPro" id="IPR018060">
    <property type="entry name" value="HTH_AraC"/>
</dbReference>
<dbReference type="SUPFAM" id="SSF55874">
    <property type="entry name" value="ATPase domain of HSP90 chaperone/DNA topoisomerase II/histidine kinase"/>
    <property type="match status" value="1"/>
</dbReference>
<dbReference type="Pfam" id="PF13377">
    <property type="entry name" value="Peripla_BP_3"/>
    <property type="match status" value="1"/>
</dbReference>
<dbReference type="PROSITE" id="PS50109">
    <property type="entry name" value="HIS_KIN"/>
    <property type="match status" value="1"/>
</dbReference>
<dbReference type="OrthoDB" id="9799345at2"/>
<evidence type="ECO:0000256" key="7">
    <source>
        <dbReference type="ARBA" id="ARBA00023163"/>
    </source>
</evidence>
<keyword evidence="5" id="KW-0805">Transcription regulation</keyword>
<comment type="catalytic activity">
    <reaction evidence="1">
        <text>ATP + protein L-histidine = ADP + protein N-phospho-L-histidine.</text>
        <dbReference type="EC" id="2.7.13.3"/>
    </reaction>
</comment>
<dbReference type="InterPro" id="IPR036890">
    <property type="entry name" value="HATPase_C_sf"/>
</dbReference>